<feature type="compositionally biased region" description="Basic and acidic residues" evidence="1">
    <location>
        <begin position="180"/>
        <end position="193"/>
    </location>
</feature>
<dbReference type="PANTHER" id="PTHR33075">
    <property type="entry name" value="OS02G0499800 PROTEIN"/>
    <property type="match status" value="1"/>
</dbReference>
<dbReference type="EMBL" id="OZ075118">
    <property type="protein sequence ID" value="CAL5091143.1"/>
    <property type="molecule type" value="Genomic_DNA"/>
</dbReference>
<proteinExistence type="predicted"/>
<accession>A0ABC9GC08</accession>
<evidence type="ECO:0000313" key="3">
    <source>
        <dbReference type="Proteomes" id="UP001497457"/>
    </source>
</evidence>
<evidence type="ECO:0000313" key="2">
    <source>
        <dbReference type="EMBL" id="CAL5091143.1"/>
    </source>
</evidence>
<reference evidence="2 3" key="2">
    <citation type="submission" date="2024-10" db="EMBL/GenBank/DDBJ databases">
        <authorList>
            <person name="Ryan C."/>
        </authorList>
    </citation>
    <scope>NUCLEOTIDE SEQUENCE [LARGE SCALE GENOMIC DNA]</scope>
</reference>
<name>A0ABC9GC08_9POAL</name>
<gene>
    <name evidence="2" type="ORF">URODEC1_LOCUS114207</name>
</gene>
<protein>
    <submittedName>
        <fullName evidence="2">Uncharacterized protein</fullName>
    </submittedName>
</protein>
<keyword evidence="3" id="KW-1185">Reference proteome</keyword>
<organism evidence="2 3">
    <name type="scientific">Urochloa decumbens</name>
    <dbReference type="NCBI Taxonomy" id="240449"/>
    <lineage>
        <taxon>Eukaryota</taxon>
        <taxon>Viridiplantae</taxon>
        <taxon>Streptophyta</taxon>
        <taxon>Embryophyta</taxon>
        <taxon>Tracheophyta</taxon>
        <taxon>Spermatophyta</taxon>
        <taxon>Magnoliopsida</taxon>
        <taxon>Liliopsida</taxon>
        <taxon>Poales</taxon>
        <taxon>Poaceae</taxon>
        <taxon>PACMAD clade</taxon>
        <taxon>Panicoideae</taxon>
        <taxon>Panicodae</taxon>
        <taxon>Paniceae</taxon>
        <taxon>Melinidinae</taxon>
        <taxon>Urochloa</taxon>
    </lineage>
</organism>
<evidence type="ECO:0000256" key="1">
    <source>
        <dbReference type="SAM" id="MobiDB-lite"/>
    </source>
</evidence>
<dbReference type="AlphaFoldDB" id="A0ABC9GC08"/>
<feature type="region of interest" description="Disordered" evidence="1">
    <location>
        <begin position="153"/>
        <end position="199"/>
    </location>
</feature>
<sequence>MSFSVPNKCPQVHNSFCNKKMPSILETIEEHPEELDEEKTDQMEEELNLPSFEQLVEELQSPVTPLEKMQTRISPSTGPWSKELLDQVAKGKKVIDNELTGATVRHSYRQKAQKKGFRTSPCPDKNCLGCSVQPPTISPSVIKNLGSSFCGIEPEKLTEQVPSKKKKVASPGGRKPIKKKQAEDKDVKDDDKTKKKQKK</sequence>
<reference evidence="3" key="1">
    <citation type="submission" date="2024-06" db="EMBL/GenBank/DDBJ databases">
        <authorList>
            <person name="Ryan C."/>
        </authorList>
    </citation>
    <scope>NUCLEOTIDE SEQUENCE [LARGE SCALE GENOMIC DNA]</scope>
</reference>
<dbReference type="Proteomes" id="UP001497457">
    <property type="component" value="Chromosome 8b"/>
</dbReference>